<dbReference type="PROSITE" id="PS51832">
    <property type="entry name" value="HD_GYP"/>
    <property type="match status" value="1"/>
</dbReference>
<dbReference type="CDD" id="cd00077">
    <property type="entry name" value="HDc"/>
    <property type="match status" value="1"/>
</dbReference>
<dbReference type="InterPro" id="IPR003607">
    <property type="entry name" value="HD/PDEase_dom"/>
</dbReference>
<dbReference type="SUPFAM" id="SSF109604">
    <property type="entry name" value="HD-domain/PDEase-like"/>
    <property type="match status" value="1"/>
</dbReference>
<feature type="region of interest" description="Disordered" evidence="1">
    <location>
        <begin position="94"/>
        <end position="114"/>
    </location>
</feature>
<evidence type="ECO:0000313" key="4">
    <source>
        <dbReference type="Proteomes" id="UP001139263"/>
    </source>
</evidence>
<evidence type="ECO:0000259" key="2">
    <source>
        <dbReference type="PROSITE" id="PS51832"/>
    </source>
</evidence>
<dbReference type="InterPro" id="IPR037522">
    <property type="entry name" value="HD_GYP_dom"/>
</dbReference>
<sequence>MFELSKEVALYHHEHFDGTGYPAQIQGEQIPVLARVVHMIDVLDALLSHRSYKEPKPWSAVRSWMIHHAHTHYDPSIIEFFIAHESDLNAMYESTKTSSRSSSLDSYTCVKKVD</sequence>
<proteinExistence type="predicted"/>
<comment type="caution">
    <text evidence="3">The sequence shown here is derived from an EMBL/GenBank/DDBJ whole genome shotgun (WGS) entry which is preliminary data.</text>
</comment>
<dbReference type="EMBL" id="JALBUF010000054">
    <property type="protein sequence ID" value="MCI0184979.1"/>
    <property type="molecule type" value="Genomic_DNA"/>
</dbReference>
<evidence type="ECO:0000313" key="3">
    <source>
        <dbReference type="EMBL" id="MCI0184979.1"/>
    </source>
</evidence>
<protein>
    <recommendedName>
        <fullName evidence="2">HD-GYP domain-containing protein</fullName>
    </recommendedName>
</protein>
<accession>A0A9X1VBT5</accession>
<feature type="compositionally biased region" description="Low complexity" evidence="1">
    <location>
        <begin position="94"/>
        <end position="108"/>
    </location>
</feature>
<keyword evidence="4" id="KW-1185">Reference proteome</keyword>
<dbReference type="Gene3D" id="1.10.3210.10">
    <property type="entry name" value="Hypothetical protein af1432"/>
    <property type="match status" value="1"/>
</dbReference>
<gene>
    <name evidence="3" type="ORF">MM817_03276</name>
</gene>
<dbReference type="InterPro" id="IPR052020">
    <property type="entry name" value="Cyclic_di-GMP/3'3'-cGAMP_PDE"/>
</dbReference>
<name>A0A9X1VBT5_9BACL</name>
<dbReference type="Proteomes" id="UP001139263">
    <property type="component" value="Unassembled WGS sequence"/>
</dbReference>
<dbReference type="Pfam" id="PF13487">
    <property type="entry name" value="HD_5"/>
    <property type="match status" value="1"/>
</dbReference>
<feature type="domain" description="HD-GYP" evidence="2">
    <location>
        <begin position="1"/>
        <end position="97"/>
    </location>
</feature>
<reference evidence="3" key="1">
    <citation type="submission" date="2022-03" db="EMBL/GenBank/DDBJ databases">
        <title>Draft Genome Sequence of Firmicute Strain S0AB, a Heterotrophic Iron/Sulfur-Oxidizing Extreme Acidophile.</title>
        <authorList>
            <person name="Vergara E."/>
            <person name="Pakostova E."/>
            <person name="Johnson D.B."/>
            <person name="Holmes D.S."/>
        </authorList>
    </citation>
    <scope>NUCLEOTIDE SEQUENCE</scope>
    <source>
        <strain evidence="3">S0AB</strain>
    </source>
</reference>
<dbReference type="PANTHER" id="PTHR45228">
    <property type="entry name" value="CYCLIC DI-GMP PHOSPHODIESTERASE TM_0186-RELATED"/>
    <property type="match status" value="1"/>
</dbReference>
<dbReference type="AlphaFoldDB" id="A0A9X1VBT5"/>
<evidence type="ECO:0000256" key="1">
    <source>
        <dbReference type="SAM" id="MobiDB-lite"/>
    </source>
</evidence>
<organism evidence="3 4">
    <name type="scientific">Sulfoacidibacillus ferrooxidans</name>
    <dbReference type="NCBI Taxonomy" id="2005001"/>
    <lineage>
        <taxon>Bacteria</taxon>
        <taxon>Bacillati</taxon>
        <taxon>Bacillota</taxon>
        <taxon>Bacilli</taxon>
        <taxon>Bacillales</taxon>
        <taxon>Alicyclobacillaceae</taxon>
        <taxon>Sulfoacidibacillus</taxon>
    </lineage>
</organism>